<dbReference type="InterPro" id="IPR029021">
    <property type="entry name" value="Prot-tyrosine_phosphatase-like"/>
</dbReference>
<dbReference type="STRING" id="1072389.K1X0X7"/>
<proteinExistence type="predicted"/>
<organism evidence="3 4">
    <name type="scientific">Marssonina brunnea f. sp. multigermtubi (strain MB_m1)</name>
    <name type="common">Marssonina leaf spot fungus</name>
    <dbReference type="NCBI Taxonomy" id="1072389"/>
    <lineage>
        <taxon>Eukaryota</taxon>
        <taxon>Fungi</taxon>
        <taxon>Dikarya</taxon>
        <taxon>Ascomycota</taxon>
        <taxon>Pezizomycotina</taxon>
        <taxon>Leotiomycetes</taxon>
        <taxon>Helotiales</taxon>
        <taxon>Drepanopezizaceae</taxon>
        <taxon>Drepanopeziza</taxon>
    </lineage>
</organism>
<dbReference type="eggNOG" id="KOG1716">
    <property type="taxonomic scope" value="Eukaryota"/>
</dbReference>
<dbReference type="GO" id="GO:0070372">
    <property type="term" value="P:regulation of ERK1 and ERK2 cascade"/>
    <property type="evidence" value="ECO:0007669"/>
    <property type="project" value="TreeGrafter"/>
</dbReference>
<dbReference type="InterPro" id="IPR052449">
    <property type="entry name" value="STYX-Interacting_Phosphatase"/>
</dbReference>
<dbReference type="InterPro" id="IPR000387">
    <property type="entry name" value="Tyr_Pase_dom"/>
</dbReference>
<dbReference type="InParanoid" id="K1X0X7"/>
<sequence>MSTGDPRQFYTLTTAQGPEPKIGGISYMAGAQAATDYCYRAPSPPHISVPQPQDDSFCIQLAPSFQTAGRDADENAILHTIISSYALQDLHIPMREWDYLMRRKSQSILSFLQLGPSSATRDLENLRKDGVTMLLVIRNTSSAQARLLSGDKSARALGIESCAVDVASNSELIAAFPRATKIINDHLIARYRMLAADTYGAVPMPCGKVLVFCESGNERSAAFVVAYIMAMLGLDMVKAMQYVQALRFCTAFDDGLKNLLLSYHDILVAQRSIWEDGALSLQQDQQVTSRSKRSRDEVEDKDENLEMGQVDDRARFEGRKPFAPFQ</sequence>
<dbReference type="GO" id="GO:0062026">
    <property type="term" value="P:negative regulation of SCF-dependent proteasomal ubiquitin-dependent catabolic process"/>
    <property type="evidence" value="ECO:0007669"/>
    <property type="project" value="TreeGrafter"/>
</dbReference>
<feature type="region of interest" description="Disordered" evidence="1">
    <location>
        <begin position="285"/>
        <end position="326"/>
    </location>
</feature>
<dbReference type="PROSITE" id="PS50056">
    <property type="entry name" value="TYR_PHOSPHATASE_2"/>
    <property type="match status" value="1"/>
</dbReference>
<evidence type="ECO:0000256" key="1">
    <source>
        <dbReference type="SAM" id="MobiDB-lite"/>
    </source>
</evidence>
<dbReference type="GO" id="GO:1990444">
    <property type="term" value="F:F-box domain binding"/>
    <property type="evidence" value="ECO:0007669"/>
    <property type="project" value="TreeGrafter"/>
</dbReference>
<evidence type="ECO:0000313" key="3">
    <source>
        <dbReference type="EMBL" id="EKD18622.1"/>
    </source>
</evidence>
<gene>
    <name evidence="3" type="ORF">MBM_02864</name>
</gene>
<dbReference type="GO" id="GO:0005737">
    <property type="term" value="C:cytoplasm"/>
    <property type="evidence" value="ECO:0007669"/>
    <property type="project" value="TreeGrafter"/>
</dbReference>
<protein>
    <recommendedName>
        <fullName evidence="2">Tyrosine specific protein phosphatases domain-containing protein</fullName>
    </recommendedName>
</protein>
<dbReference type="PANTHER" id="PTHR46588">
    <property type="entry name" value="SERINE/THREONINE/TYROSINE-INTERACTING PROTEIN"/>
    <property type="match status" value="1"/>
</dbReference>
<keyword evidence="4" id="KW-1185">Reference proteome</keyword>
<dbReference type="EMBL" id="JH921432">
    <property type="protein sequence ID" value="EKD18622.1"/>
    <property type="molecule type" value="Genomic_DNA"/>
</dbReference>
<dbReference type="KEGG" id="mbe:MBM_02864"/>
<evidence type="ECO:0000313" key="4">
    <source>
        <dbReference type="Proteomes" id="UP000006753"/>
    </source>
</evidence>
<feature type="domain" description="Tyrosine specific protein phosphatases" evidence="2">
    <location>
        <begin position="185"/>
        <end position="247"/>
    </location>
</feature>
<dbReference type="Gene3D" id="3.90.190.10">
    <property type="entry name" value="Protein tyrosine phosphatase superfamily"/>
    <property type="match status" value="1"/>
</dbReference>
<feature type="compositionally biased region" description="Basic and acidic residues" evidence="1">
    <location>
        <begin position="310"/>
        <end position="320"/>
    </location>
</feature>
<dbReference type="GeneID" id="18758799"/>
<reference evidence="3 4" key="1">
    <citation type="journal article" date="2012" name="BMC Genomics">
        <title>Sequencing the genome of Marssonina brunnea reveals fungus-poplar co-evolution.</title>
        <authorList>
            <person name="Zhu S."/>
            <person name="Cao Y.-Z."/>
            <person name="Jiang C."/>
            <person name="Tan B.-Y."/>
            <person name="Wang Z."/>
            <person name="Feng S."/>
            <person name="Zhang L."/>
            <person name="Su X.-H."/>
            <person name="Brejova B."/>
            <person name="Vinar T."/>
            <person name="Xu M."/>
            <person name="Wang M.-X."/>
            <person name="Zhang S.-G."/>
            <person name="Huang M.-R."/>
            <person name="Wu R."/>
            <person name="Zhou Y."/>
        </authorList>
    </citation>
    <scope>NUCLEOTIDE SEQUENCE [LARGE SCALE GENOMIC DNA]</scope>
    <source>
        <strain evidence="3 4">MB_m1</strain>
    </source>
</reference>
<accession>K1X0X7</accession>
<evidence type="ECO:0000259" key="2">
    <source>
        <dbReference type="PROSITE" id="PS50056"/>
    </source>
</evidence>
<dbReference type="InterPro" id="IPR000340">
    <property type="entry name" value="Dual-sp_phosphatase_cat-dom"/>
</dbReference>
<dbReference type="AlphaFoldDB" id="K1X0X7"/>
<dbReference type="PANTHER" id="PTHR46588:SF1">
    <property type="entry name" value="SERINE_THREONINE_TYROSINE-INTERACTING PROTEIN"/>
    <property type="match status" value="1"/>
</dbReference>
<dbReference type="OrthoDB" id="10252009at2759"/>
<dbReference type="RefSeq" id="XP_007290753.1">
    <property type="nucleotide sequence ID" value="XM_007290691.1"/>
</dbReference>
<dbReference type="Pfam" id="PF00782">
    <property type="entry name" value="DSPc"/>
    <property type="match status" value="1"/>
</dbReference>
<dbReference type="CDD" id="cd14498">
    <property type="entry name" value="DSP"/>
    <property type="match status" value="1"/>
</dbReference>
<dbReference type="SUPFAM" id="SSF52799">
    <property type="entry name" value="(Phosphotyrosine protein) phosphatases II"/>
    <property type="match status" value="1"/>
</dbReference>
<dbReference type="Proteomes" id="UP000006753">
    <property type="component" value="Unassembled WGS sequence"/>
</dbReference>
<name>K1X0X7_MARBU</name>
<dbReference type="GO" id="GO:0005654">
    <property type="term" value="C:nucleoplasm"/>
    <property type="evidence" value="ECO:0007669"/>
    <property type="project" value="TreeGrafter"/>
</dbReference>
<dbReference type="HOGENOM" id="CLU_049471_0_0_1"/>
<dbReference type="OMA" id="IAYIMVM"/>